<sequence length="80" mass="8677">MKLLTFAAALTALSFTPAFAGHANPWTTAIDTLLEKYHDTNQEKSADTPGENEMRGKMVQRAKGKLDNTVGPASKGKRDN</sequence>
<organism evidence="3 4">
    <name type="scientific">Actibacterium lipolyticum</name>
    <dbReference type="NCBI Taxonomy" id="1524263"/>
    <lineage>
        <taxon>Bacteria</taxon>
        <taxon>Pseudomonadati</taxon>
        <taxon>Pseudomonadota</taxon>
        <taxon>Alphaproteobacteria</taxon>
        <taxon>Rhodobacterales</taxon>
        <taxon>Roseobacteraceae</taxon>
        <taxon>Actibacterium</taxon>
    </lineage>
</organism>
<evidence type="ECO:0000313" key="3">
    <source>
        <dbReference type="EMBL" id="SMX31530.1"/>
    </source>
</evidence>
<feature type="region of interest" description="Disordered" evidence="1">
    <location>
        <begin position="61"/>
        <end position="80"/>
    </location>
</feature>
<evidence type="ECO:0000256" key="1">
    <source>
        <dbReference type="SAM" id="MobiDB-lite"/>
    </source>
</evidence>
<keyword evidence="2" id="KW-0732">Signal</keyword>
<dbReference type="RefSeq" id="WP_093965739.1">
    <property type="nucleotide sequence ID" value="NZ_FXYE01000001.1"/>
</dbReference>
<protein>
    <submittedName>
        <fullName evidence="3">Uncharacterized protein</fullName>
    </submittedName>
</protein>
<dbReference type="Proteomes" id="UP000202922">
    <property type="component" value="Unassembled WGS sequence"/>
</dbReference>
<keyword evidence="4" id="KW-1185">Reference proteome</keyword>
<feature type="signal peptide" evidence="2">
    <location>
        <begin position="1"/>
        <end position="20"/>
    </location>
</feature>
<accession>A0A238JLH7</accession>
<evidence type="ECO:0000313" key="4">
    <source>
        <dbReference type="Proteomes" id="UP000202922"/>
    </source>
</evidence>
<evidence type="ECO:0000256" key="2">
    <source>
        <dbReference type="SAM" id="SignalP"/>
    </source>
</evidence>
<proteinExistence type="predicted"/>
<reference evidence="4" key="1">
    <citation type="submission" date="2017-05" db="EMBL/GenBank/DDBJ databases">
        <authorList>
            <person name="Rodrigo-Torres L."/>
            <person name="Arahal R. D."/>
            <person name="Lucena T."/>
        </authorList>
    </citation>
    <scope>NUCLEOTIDE SEQUENCE [LARGE SCALE GENOMIC DNA]</scope>
    <source>
        <strain evidence="4">CECT 8621</strain>
    </source>
</reference>
<dbReference type="AlphaFoldDB" id="A0A238JLH7"/>
<name>A0A238JLH7_9RHOB</name>
<gene>
    <name evidence="3" type="ORF">COL8621_00496</name>
</gene>
<dbReference type="OrthoDB" id="7876576at2"/>
<feature type="chain" id="PRO_5013371363" evidence="2">
    <location>
        <begin position="21"/>
        <end position="80"/>
    </location>
</feature>
<dbReference type="EMBL" id="FXYE01000001">
    <property type="protein sequence ID" value="SMX31530.1"/>
    <property type="molecule type" value="Genomic_DNA"/>
</dbReference>